<keyword evidence="3" id="KW-1133">Transmembrane helix</keyword>
<evidence type="ECO:0000259" key="4">
    <source>
        <dbReference type="PROSITE" id="PS50801"/>
    </source>
</evidence>
<evidence type="ECO:0000313" key="5">
    <source>
        <dbReference type="EMBL" id="MFC5835883.1"/>
    </source>
</evidence>
<evidence type="ECO:0000313" key="6">
    <source>
        <dbReference type="Proteomes" id="UP001596058"/>
    </source>
</evidence>
<dbReference type="PROSITE" id="PS50801">
    <property type="entry name" value="STAS"/>
    <property type="match status" value="1"/>
</dbReference>
<evidence type="ECO:0000256" key="2">
    <source>
        <dbReference type="RuleBase" id="RU003749"/>
    </source>
</evidence>
<dbReference type="InterPro" id="IPR002645">
    <property type="entry name" value="STAS_dom"/>
</dbReference>
<dbReference type="PANTHER" id="PTHR33495">
    <property type="entry name" value="ANTI-SIGMA FACTOR ANTAGONIST TM_1081-RELATED-RELATED"/>
    <property type="match status" value="1"/>
</dbReference>
<dbReference type="Gene3D" id="3.30.750.24">
    <property type="entry name" value="STAS domain"/>
    <property type="match status" value="1"/>
</dbReference>
<dbReference type="InterPro" id="IPR003658">
    <property type="entry name" value="Anti-sigma_ant"/>
</dbReference>
<dbReference type="EMBL" id="JBHSPA010000136">
    <property type="protein sequence ID" value="MFC5835883.1"/>
    <property type="molecule type" value="Genomic_DNA"/>
</dbReference>
<dbReference type="InterPro" id="IPR036513">
    <property type="entry name" value="STAS_dom_sf"/>
</dbReference>
<dbReference type="CDD" id="cd07043">
    <property type="entry name" value="STAS_anti-anti-sigma_factors"/>
    <property type="match status" value="1"/>
</dbReference>
<dbReference type="SUPFAM" id="SSF52091">
    <property type="entry name" value="SpoIIaa-like"/>
    <property type="match status" value="1"/>
</dbReference>
<feature type="transmembrane region" description="Helical" evidence="3">
    <location>
        <begin position="48"/>
        <end position="70"/>
    </location>
</feature>
<protein>
    <recommendedName>
        <fullName evidence="2">Anti-sigma factor antagonist</fullName>
    </recommendedName>
</protein>
<keyword evidence="6" id="KW-1185">Reference proteome</keyword>
<name>A0ABW1DFZ2_9ACTN</name>
<comment type="similarity">
    <text evidence="1 2">Belongs to the anti-sigma-factor antagonist family.</text>
</comment>
<reference evidence="6" key="1">
    <citation type="journal article" date="2019" name="Int. J. Syst. Evol. Microbiol.">
        <title>The Global Catalogue of Microorganisms (GCM) 10K type strain sequencing project: providing services to taxonomists for standard genome sequencing and annotation.</title>
        <authorList>
            <consortium name="The Broad Institute Genomics Platform"/>
            <consortium name="The Broad Institute Genome Sequencing Center for Infectious Disease"/>
            <person name="Wu L."/>
            <person name="Ma J."/>
        </authorList>
    </citation>
    <scope>NUCLEOTIDE SEQUENCE [LARGE SCALE GENOMIC DNA]</scope>
    <source>
        <strain evidence="6">CCUG 53903</strain>
    </source>
</reference>
<proteinExistence type="inferred from homology"/>
<evidence type="ECO:0000256" key="1">
    <source>
        <dbReference type="ARBA" id="ARBA00009013"/>
    </source>
</evidence>
<comment type="caution">
    <text evidence="5">The sequence shown here is derived from an EMBL/GenBank/DDBJ whole genome shotgun (WGS) entry which is preliminary data.</text>
</comment>
<dbReference type="PANTHER" id="PTHR33495:SF2">
    <property type="entry name" value="ANTI-SIGMA FACTOR ANTAGONIST TM_1081-RELATED"/>
    <property type="match status" value="1"/>
</dbReference>
<organism evidence="5 6">
    <name type="scientific">Nonomuraea insulae</name>
    <dbReference type="NCBI Taxonomy" id="1616787"/>
    <lineage>
        <taxon>Bacteria</taxon>
        <taxon>Bacillati</taxon>
        <taxon>Actinomycetota</taxon>
        <taxon>Actinomycetes</taxon>
        <taxon>Streptosporangiales</taxon>
        <taxon>Streptosporangiaceae</taxon>
        <taxon>Nonomuraea</taxon>
    </lineage>
</organism>
<gene>
    <name evidence="5" type="ORF">ACFPZ3_69740</name>
</gene>
<dbReference type="Pfam" id="PF01740">
    <property type="entry name" value="STAS"/>
    <property type="match status" value="1"/>
</dbReference>
<dbReference type="Proteomes" id="UP001596058">
    <property type="component" value="Unassembled WGS sequence"/>
</dbReference>
<evidence type="ECO:0000256" key="3">
    <source>
        <dbReference type="SAM" id="Phobius"/>
    </source>
</evidence>
<dbReference type="RefSeq" id="WP_379525290.1">
    <property type="nucleotide sequence ID" value="NZ_JBHSPA010000136.1"/>
</dbReference>
<feature type="domain" description="STAS" evidence="4">
    <location>
        <begin position="19"/>
        <end position="107"/>
    </location>
</feature>
<sequence>MTIVDTAPFSETGASAPTIVHLTGEIDIFTSKAMRRQLLNALRRSTGLLIVNLSQVTFCDAIGLAVLVGIQRRARAQGVTLALTAPRPQVFRLLHITGLDRGLPMVN</sequence>
<accession>A0ABW1DFZ2</accession>
<keyword evidence="3" id="KW-0812">Transmembrane</keyword>
<keyword evidence="3" id="KW-0472">Membrane</keyword>
<dbReference type="NCBIfam" id="TIGR00377">
    <property type="entry name" value="ant_ant_sig"/>
    <property type="match status" value="1"/>
</dbReference>